<feature type="compositionally biased region" description="Basic and acidic residues" evidence="1">
    <location>
        <begin position="472"/>
        <end position="482"/>
    </location>
</feature>
<protein>
    <recommendedName>
        <fullName evidence="6">C-type lectin domain-containing protein</fullName>
    </recommendedName>
</protein>
<dbReference type="CDD" id="cd00037">
    <property type="entry name" value="CLECT"/>
    <property type="match status" value="1"/>
</dbReference>
<dbReference type="InterPro" id="IPR016186">
    <property type="entry name" value="C-type_lectin-like/link_sf"/>
</dbReference>
<organism evidence="4 5">
    <name type="scientific">Tegillarca granosa</name>
    <name type="common">Malaysian cockle</name>
    <name type="synonym">Anadara granosa</name>
    <dbReference type="NCBI Taxonomy" id="220873"/>
    <lineage>
        <taxon>Eukaryota</taxon>
        <taxon>Metazoa</taxon>
        <taxon>Spiralia</taxon>
        <taxon>Lophotrochozoa</taxon>
        <taxon>Mollusca</taxon>
        <taxon>Bivalvia</taxon>
        <taxon>Autobranchia</taxon>
        <taxon>Pteriomorphia</taxon>
        <taxon>Arcoida</taxon>
        <taxon>Arcoidea</taxon>
        <taxon>Arcidae</taxon>
        <taxon>Tegillarca</taxon>
    </lineage>
</organism>
<dbReference type="Gene3D" id="3.10.100.10">
    <property type="entry name" value="Mannose-Binding Protein A, subunit A"/>
    <property type="match status" value="1"/>
</dbReference>
<keyword evidence="2" id="KW-0472">Membrane</keyword>
<feature type="transmembrane region" description="Helical" evidence="2">
    <location>
        <begin position="219"/>
        <end position="246"/>
    </location>
</feature>
<keyword evidence="2" id="KW-0812">Transmembrane</keyword>
<dbReference type="EMBL" id="JARBDR010000342">
    <property type="protein sequence ID" value="KAJ8313755.1"/>
    <property type="molecule type" value="Genomic_DNA"/>
</dbReference>
<evidence type="ECO:0008006" key="6">
    <source>
        <dbReference type="Google" id="ProtNLM"/>
    </source>
</evidence>
<reference evidence="4 5" key="1">
    <citation type="submission" date="2022-12" db="EMBL/GenBank/DDBJ databases">
        <title>Chromosome-level genome of Tegillarca granosa.</title>
        <authorList>
            <person name="Kim J."/>
        </authorList>
    </citation>
    <scope>NUCLEOTIDE SEQUENCE [LARGE SCALE GENOMIC DNA]</scope>
    <source>
        <strain evidence="4">Teg-2019</strain>
        <tissue evidence="4">Adductor muscle</tissue>
    </source>
</reference>
<name>A0ABQ9FDP3_TEGGR</name>
<dbReference type="Proteomes" id="UP001217089">
    <property type="component" value="Unassembled WGS sequence"/>
</dbReference>
<gene>
    <name evidence="4" type="ORF">KUTeg_008316</name>
</gene>
<evidence type="ECO:0000256" key="1">
    <source>
        <dbReference type="SAM" id="MobiDB-lite"/>
    </source>
</evidence>
<accession>A0ABQ9FDP3</accession>
<evidence type="ECO:0000313" key="5">
    <source>
        <dbReference type="Proteomes" id="UP001217089"/>
    </source>
</evidence>
<evidence type="ECO:0000313" key="4">
    <source>
        <dbReference type="EMBL" id="KAJ8313755.1"/>
    </source>
</evidence>
<evidence type="ECO:0000256" key="2">
    <source>
        <dbReference type="SAM" id="Phobius"/>
    </source>
</evidence>
<keyword evidence="5" id="KW-1185">Reference proteome</keyword>
<dbReference type="SUPFAM" id="SSF56436">
    <property type="entry name" value="C-type lectin-like"/>
    <property type="match status" value="1"/>
</dbReference>
<evidence type="ECO:0000256" key="3">
    <source>
        <dbReference type="SAM" id="SignalP"/>
    </source>
</evidence>
<feature type="chain" id="PRO_5046810895" description="C-type lectin domain-containing protein" evidence="3">
    <location>
        <begin position="16"/>
        <end position="482"/>
    </location>
</feature>
<proteinExistence type="predicted"/>
<comment type="caution">
    <text evidence="4">The sequence shown here is derived from an EMBL/GenBank/DDBJ whole genome shotgun (WGS) entry which is preliminary data.</text>
</comment>
<feature type="region of interest" description="Disordered" evidence="1">
    <location>
        <begin position="463"/>
        <end position="482"/>
    </location>
</feature>
<keyword evidence="2" id="KW-1133">Transmembrane helix</keyword>
<keyword evidence="3" id="KW-0732">Signal</keyword>
<sequence>MDFYFISILIPIIFAESYTQYVTLEEPMSWRQAKRHCQNQSMSLAVINQPGTDNESFMDVLIDGHTYWTGNYIAYKDSIVLQDCYKKPTNTEREGRVNTTNKCFALCQDSRYTGVYINRKVGNREELKTPEMNVSAADDCKQQLNSSFNKIQYLCKSEQENLTSMPLFEEIDKDKIYIDDHIHIKNREFCLQITKLNNTIQKEYARCNLTANVVCQTGMLLAVGITVGIIFAVLIFLSVCTTYACVKRRMVKQNDFKLRYTQSQHKQHDRHSEYSNVYDVVEDVATSCSIEESSNLRKIEKLNYANERERFVGYNPNSLTLVSEIDDDEYLRPMLPSRPSVDIEDSKQTKVGDNSQQNIIDSSLYQTIEEDNYDHMQNGILIKRKKDTYNLRKQNGVDILPDEPEGEYFILCPEEEVEQDTDSLVNKKNELNDINSKKQGSLIINDESKETRNGEYVQLVTNPGNIDQQEEAEIKNKTDTEK</sequence>
<feature type="signal peptide" evidence="3">
    <location>
        <begin position="1"/>
        <end position="15"/>
    </location>
</feature>
<dbReference type="InterPro" id="IPR016187">
    <property type="entry name" value="CTDL_fold"/>
</dbReference>